<feature type="compositionally biased region" description="Low complexity" evidence="1">
    <location>
        <begin position="92"/>
        <end position="101"/>
    </location>
</feature>
<evidence type="ECO:0000313" key="3">
    <source>
        <dbReference type="Proteomes" id="UP000823388"/>
    </source>
</evidence>
<dbReference type="AlphaFoldDB" id="A0A8T0NVW2"/>
<feature type="region of interest" description="Disordered" evidence="1">
    <location>
        <begin position="20"/>
        <end position="59"/>
    </location>
</feature>
<feature type="region of interest" description="Disordered" evidence="1">
    <location>
        <begin position="79"/>
        <end position="144"/>
    </location>
</feature>
<feature type="compositionally biased region" description="Basic residues" evidence="1">
    <location>
        <begin position="104"/>
        <end position="113"/>
    </location>
</feature>
<name>A0A8T0NVW2_PANVG</name>
<feature type="compositionally biased region" description="Low complexity" evidence="1">
    <location>
        <begin position="32"/>
        <end position="44"/>
    </location>
</feature>
<evidence type="ECO:0000256" key="1">
    <source>
        <dbReference type="SAM" id="MobiDB-lite"/>
    </source>
</evidence>
<protein>
    <submittedName>
        <fullName evidence="2">Uncharacterized protein</fullName>
    </submittedName>
</protein>
<keyword evidence="3" id="KW-1185">Reference proteome</keyword>
<sequence length="144" mass="15624">MGPSPSPTWIPFPTAVYRAAAPRRSRPPPIRAVPGALPLSAPLLRPRRRRSAPPCRGDAAAPCLSILSRHWHPRWVEEASSLPGGHERWPSRETSPTPSSPVRGLHRPSRRTRAPYLQLLAFDSRPPLASPSGSGMPSAFPSLG</sequence>
<dbReference type="Proteomes" id="UP000823388">
    <property type="component" value="Chromosome 9K"/>
</dbReference>
<proteinExistence type="predicted"/>
<accession>A0A8T0NVW2</accession>
<reference evidence="2" key="1">
    <citation type="submission" date="2020-05" db="EMBL/GenBank/DDBJ databases">
        <title>WGS assembly of Panicum virgatum.</title>
        <authorList>
            <person name="Lovell J.T."/>
            <person name="Jenkins J."/>
            <person name="Shu S."/>
            <person name="Juenger T.E."/>
            <person name="Schmutz J."/>
        </authorList>
    </citation>
    <scope>NUCLEOTIDE SEQUENCE</scope>
    <source>
        <strain evidence="2">AP13</strain>
    </source>
</reference>
<evidence type="ECO:0000313" key="2">
    <source>
        <dbReference type="EMBL" id="KAG2553737.1"/>
    </source>
</evidence>
<organism evidence="2 3">
    <name type="scientific">Panicum virgatum</name>
    <name type="common">Blackwell switchgrass</name>
    <dbReference type="NCBI Taxonomy" id="38727"/>
    <lineage>
        <taxon>Eukaryota</taxon>
        <taxon>Viridiplantae</taxon>
        <taxon>Streptophyta</taxon>
        <taxon>Embryophyta</taxon>
        <taxon>Tracheophyta</taxon>
        <taxon>Spermatophyta</taxon>
        <taxon>Magnoliopsida</taxon>
        <taxon>Liliopsida</taxon>
        <taxon>Poales</taxon>
        <taxon>Poaceae</taxon>
        <taxon>PACMAD clade</taxon>
        <taxon>Panicoideae</taxon>
        <taxon>Panicodae</taxon>
        <taxon>Paniceae</taxon>
        <taxon>Panicinae</taxon>
        <taxon>Panicum</taxon>
        <taxon>Panicum sect. Hiantes</taxon>
    </lineage>
</organism>
<dbReference type="EMBL" id="CM029053">
    <property type="protein sequence ID" value="KAG2553737.1"/>
    <property type="molecule type" value="Genomic_DNA"/>
</dbReference>
<gene>
    <name evidence="2" type="ORF">PVAP13_9KG618750</name>
</gene>
<comment type="caution">
    <text evidence="2">The sequence shown here is derived from an EMBL/GenBank/DDBJ whole genome shotgun (WGS) entry which is preliminary data.</text>
</comment>